<keyword evidence="3" id="KW-1185">Reference proteome</keyword>
<name>A0ABU9E8V9_9BACT</name>
<feature type="region of interest" description="Disordered" evidence="1">
    <location>
        <begin position="112"/>
        <end position="147"/>
    </location>
</feature>
<feature type="compositionally biased region" description="Basic and acidic residues" evidence="1">
    <location>
        <begin position="18"/>
        <end position="27"/>
    </location>
</feature>
<feature type="compositionally biased region" description="Pro residues" evidence="1">
    <location>
        <begin position="1"/>
        <end position="12"/>
    </location>
</feature>
<dbReference type="RefSeq" id="WP_405277288.1">
    <property type="nucleotide sequence ID" value="NZ_JBBHLI010000004.1"/>
</dbReference>
<evidence type="ECO:0000313" key="3">
    <source>
        <dbReference type="Proteomes" id="UP001484239"/>
    </source>
</evidence>
<dbReference type="Proteomes" id="UP001484239">
    <property type="component" value="Unassembled WGS sequence"/>
</dbReference>
<gene>
    <name evidence="2" type="ORF">WI372_09320</name>
</gene>
<dbReference type="EMBL" id="JBBHLI010000004">
    <property type="protein sequence ID" value="MEK9501177.1"/>
    <property type="molecule type" value="Genomic_DNA"/>
</dbReference>
<evidence type="ECO:0000313" key="2">
    <source>
        <dbReference type="EMBL" id="MEK9501177.1"/>
    </source>
</evidence>
<comment type="caution">
    <text evidence="2">The sequence shown here is derived from an EMBL/GenBank/DDBJ whole genome shotgun (WGS) entry which is preliminary data.</text>
</comment>
<protein>
    <submittedName>
        <fullName evidence="2">Uncharacterized protein</fullName>
    </submittedName>
</protein>
<accession>A0ABU9E8V9</accession>
<organism evidence="2 3">
    <name type="scientific">Gaopeijia maritima</name>
    <dbReference type="NCBI Taxonomy" id="3119007"/>
    <lineage>
        <taxon>Bacteria</taxon>
        <taxon>Pseudomonadati</taxon>
        <taxon>Gemmatimonadota</taxon>
        <taxon>Longimicrobiia</taxon>
        <taxon>Gaopeijiales</taxon>
        <taxon>Gaopeijiaceae</taxon>
        <taxon>Gaopeijia</taxon>
    </lineage>
</organism>
<sequence length="147" mass="15768">MSGLFPAPPPPGGAEGEGLEHVEPERRRDVERRWQVRAAQWRATALAEWAFDGRVVPRLAGRSESAGFRALLDLEVPFDGIEGHRESEARFLAAVRRDEHLARMPMVVVFTPRPSDLPPRASAVAESGPGASRRGAASPGAPGGGSE</sequence>
<feature type="compositionally biased region" description="Low complexity" evidence="1">
    <location>
        <begin position="127"/>
        <end position="140"/>
    </location>
</feature>
<reference evidence="2 3" key="1">
    <citation type="submission" date="2024-02" db="EMBL/GenBank/DDBJ databases">
        <title>A novel Gemmatimonadota bacterium.</title>
        <authorList>
            <person name="Du Z.-J."/>
            <person name="Ye Y.-Q."/>
        </authorList>
    </citation>
    <scope>NUCLEOTIDE SEQUENCE [LARGE SCALE GENOMIC DNA]</scope>
    <source>
        <strain evidence="2 3">DH-20</strain>
    </source>
</reference>
<proteinExistence type="predicted"/>
<evidence type="ECO:0000256" key="1">
    <source>
        <dbReference type="SAM" id="MobiDB-lite"/>
    </source>
</evidence>
<feature type="region of interest" description="Disordered" evidence="1">
    <location>
        <begin position="1"/>
        <end position="27"/>
    </location>
</feature>